<dbReference type="CDD" id="cd20032">
    <property type="entry name" value="FH_FOXO"/>
    <property type="match status" value="1"/>
</dbReference>
<evidence type="ECO:0000259" key="14">
    <source>
        <dbReference type="PROSITE" id="PS50039"/>
    </source>
</evidence>
<feature type="region of interest" description="Disordered" evidence="13">
    <location>
        <begin position="1"/>
        <end position="51"/>
    </location>
</feature>
<name>A0A7M7PE31_STRPU</name>
<dbReference type="Pfam" id="PF00250">
    <property type="entry name" value="Forkhead"/>
    <property type="match status" value="1"/>
</dbReference>
<evidence type="ECO:0000256" key="4">
    <source>
        <dbReference type="ARBA" id="ARBA00022490"/>
    </source>
</evidence>
<comment type="subcellular location">
    <subcellularLocation>
        <location evidence="2">Cytoplasm</location>
    </subcellularLocation>
    <subcellularLocation>
        <location evidence="1 12">Nucleus</location>
    </subcellularLocation>
</comment>
<dbReference type="GeneID" id="585334"/>
<organism evidence="15 16">
    <name type="scientific">Strongylocentrotus purpuratus</name>
    <name type="common">Purple sea urchin</name>
    <dbReference type="NCBI Taxonomy" id="7668"/>
    <lineage>
        <taxon>Eukaryota</taxon>
        <taxon>Metazoa</taxon>
        <taxon>Echinodermata</taxon>
        <taxon>Eleutherozoa</taxon>
        <taxon>Echinozoa</taxon>
        <taxon>Echinoidea</taxon>
        <taxon>Euechinoidea</taxon>
        <taxon>Echinacea</taxon>
        <taxon>Camarodonta</taxon>
        <taxon>Echinidea</taxon>
        <taxon>Strongylocentrotidae</taxon>
        <taxon>Strongylocentrotus</taxon>
    </lineage>
</organism>
<keyword evidence="6" id="KW-0341">Growth regulation</keyword>
<protein>
    <recommendedName>
        <fullName evidence="11">Forkhead box protein O</fullName>
    </recommendedName>
</protein>
<dbReference type="GO" id="GO:0006357">
    <property type="term" value="P:regulation of transcription by RNA polymerase II"/>
    <property type="evidence" value="ECO:0000318"/>
    <property type="project" value="GO_Central"/>
</dbReference>
<sequence length="552" mass="61197">MVDNDPDFEPQARPRSCTWPLRRPDFLDSKPGQPGNAAGAPPVDHAHSALSPAVLAEEPLDIKPVLPLEGGENRELSTPSSQRRNGSRRNAWGNLSYADLITKAIQSAPDQRLTLSQIYDWMVKNVPFFKDKGDSNSSAGWKNSIRHNLSLHSRFVRVQNEGTGKSSWWMINPDAKPGKSSRRRASSMDTTNSKFERKRGRVKKKVLEERAKWGNTSPTPKLEGEEGASPLPFNLATTDFRSRASSNASSCGRLSPIMTTHPEIDMHDNEVPPMSPIPFQDLPPSQAYDSPDPYQSTDQLAKLAKAMTLDSSLSVEPAIRHTHNNGGYLFSPQSYSGSDMSPVHSNSPYYSQQGTPAVSPLGQCSPMQELPPSQYGMQRSFTNLIHENESIIPQDPMFAQSAVLRQQQSPRPMPSCREESMNQHTSPHRLMPSSMNQGSNLAMLLNNGHNTHTTSHHHHPQPYPNGGTPHHVHPHHIHPHIHHHHPGMVHVDRFPSDLESVQIDPLKGWSDLDVETILRNEQDLTEGPDASFDNIGTIGTTATTMAAPSWVH</sequence>
<evidence type="ECO:0000256" key="12">
    <source>
        <dbReference type="PROSITE-ProRule" id="PRU00089"/>
    </source>
</evidence>
<keyword evidence="3" id="KW-0217">Developmental protein</keyword>
<evidence type="ECO:0000256" key="5">
    <source>
        <dbReference type="ARBA" id="ARBA00022553"/>
    </source>
</evidence>
<dbReference type="InterPro" id="IPR036390">
    <property type="entry name" value="WH_DNA-bd_sf"/>
</dbReference>
<accession>A0A7M7PE31</accession>
<dbReference type="FunCoup" id="A0A7M7PE31">
    <property type="interactions" value="1477"/>
</dbReference>
<feature type="region of interest" description="Disordered" evidence="13">
    <location>
        <begin position="167"/>
        <end position="230"/>
    </location>
</feature>
<keyword evidence="7" id="KW-0805">Transcription regulation</keyword>
<dbReference type="PANTHER" id="PTHR45767:SF2">
    <property type="entry name" value="FORKHEAD BOX PROTEIN O"/>
    <property type="match status" value="1"/>
</dbReference>
<feature type="region of interest" description="Disordered" evidence="13">
    <location>
        <begin position="408"/>
        <end position="427"/>
    </location>
</feature>
<keyword evidence="5" id="KW-0597">Phosphoprotein</keyword>
<evidence type="ECO:0000256" key="13">
    <source>
        <dbReference type="SAM" id="MobiDB-lite"/>
    </source>
</evidence>
<dbReference type="Proteomes" id="UP000007110">
    <property type="component" value="Unassembled WGS sequence"/>
</dbReference>
<dbReference type="RefSeq" id="XP_030850453.1">
    <property type="nucleotide sequence ID" value="XM_030994593.1"/>
</dbReference>
<evidence type="ECO:0000256" key="3">
    <source>
        <dbReference type="ARBA" id="ARBA00022473"/>
    </source>
</evidence>
<keyword evidence="10 12" id="KW-0539">Nucleus</keyword>
<evidence type="ECO:0000256" key="8">
    <source>
        <dbReference type="ARBA" id="ARBA00023125"/>
    </source>
</evidence>
<dbReference type="GO" id="GO:0005737">
    <property type="term" value="C:cytoplasm"/>
    <property type="evidence" value="ECO:0007669"/>
    <property type="project" value="UniProtKB-SubCell"/>
</dbReference>
<keyword evidence="4" id="KW-0963">Cytoplasm</keyword>
<dbReference type="PROSITE" id="PS00658">
    <property type="entry name" value="FORK_HEAD_2"/>
    <property type="match status" value="1"/>
</dbReference>
<dbReference type="OMA" id="TQPYESP"/>
<dbReference type="SMART" id="SM00339">
    <property type="entry name" value="FH"/>
    <property type="match status" value="1"/>
</dbReference>
<evidence type="ECO:0000313" key="16">
    <source>
        <dbReference type="Proteomes" id="UP000007110"/>
    </source>
</evidence>
<dbReference type="AlphaFoldDB" id="A0A7M7PE31"/>
<reference evidence="15" key="2">
    <citation type="submission" date="2021-01" db="UniProtKB">
        <authorList>
            <consortium name="EnsemblMetazoa"/>
        </authorList>
    </citation>
    <scope>IDENTIFICATION</scope>
</reference>
<evidence type="ECO:0000256" key="7">
    <source>
        <dbReference type="ARBA" id="ARBA00023015"/>
    </source>
</evidence>
<dbReference type="GO" id="GO:0000978">
    <property type="term" value="F:RNA polymerase II cis-regulatory region sequence-specific DNA binding"/>
    <property type="evidence" value="ECO:0000318"/>
    <property type="project" value="GO_Central"/>
</dbReference>
<evidence type="ECO:0000256" key="9">
    <source>
        <dbReference type="ARBA" id="ARBA00023163"/>
    </source>
</evidence>
<dbReference type="InterPro" id="IPR030456">
    <property type="entry name" value="TF_fork_head_CS_2"/>
</dbReference>
<dbReference type="GO" id="GO:0005634">
    <property type="term" value="C:nucleus"/>
    <property type="evidence" value="ECO:0000318"/>
    <property type="project" value="GO_Central"/>
</dbReference>
<proteinExistence type="predicted"/>
<feature type="domain" description="Fork-head" evidence="14">
    <location>
        <begin position="92"/>
        <end position="185"/>
    </location>
</feature>
<dbReference type="Gene3D" id="1.10.10.10">
    <property type="entry name" value="Winged helix-like DNA-binding domain superfamily/Winged helix DNA-binding domain"/>
    <property type="match status" value="1"/>
</dbReference>
<keyword evidence="9" id="KW-0804">Transcription</keyword>
<dbReference type="SUPFAM" id="SSF46785">
    <property type="entry name" value="Winged helix' DNA-binding domain"/>
    <property type="match status" value="1"/>
</dbReference>
<evidence type="ECO:0000256" key="10">
    <source>
        <dbReference type="ARBA" id="ARBA00023242"/>
    </source>
</evidence>
<evidence type="ECO:0000256" key="11">
    <source>
        <dbReference type="ARBA" id="ARBA00039893"/>
    </source>
</evidence>
<keyword evidence="8 12" id="KW-0238">DNA-binding</keyword>
<dbReference type="InterPro" id="IPR036388">
    <property type="entry name" value="WH-like_DNA-bd_sf"/>
</dbReference>
<evidence type="ECO:0000256" key="1">
    <source>
        <dbReference type="ARBA" id="ARBA00004123"/>
    </source>
</evidence>
<dbReference type="OrthoDB" id="5954824at2759"/>
<evidence type="ECO:0000313" key="15">
    <source>
        <dbReference type="EnsemblMetazoa" id="XP_030850453"/>
    </source>
</evidence>
<evidence type="ECO:0000256" key="2">
    <source>
        <dbReference type="ARBA" id="ARBA00004496"/>
    </source>
</evidence>
<dbReference type="KEGG" id="spu:585334"/>
<feature type="region of interest" description="Disordered" evidence="13">
    <location>
        <begin position="64"/>
        <end position="89"/>
    </location>
</feature>
<dbReference type="PANTHER" id="PTHR45767">
    <property type="entry name" value="FORKHEAD BOX PROTEIN O"/>
    <property type="match status" value="1"/>
</dbReference>
<feature type="DNA-binding region" description="Fork-head" evidence="12">
    <location>
        <begin position="92"/>
        <end position="185"/>
    </location>
</feature>
<keyword evidence="16" id="KW-1185">Reference proteome</keyword>
<dbReference type="FunFam" id="1.10.10.10:FF:000032">
    <property type="entry name" value="Forkhead box protein O4"/>
    <property type="match status" value="1"/>
</dbReference>
<dbReference type="PRINTS" id="PR00053">
    <property type="entry name" value="FORKHEAD"/>
</dbReference>
<feature type="compositionally biased region" description="Low complexity" evidence="13">
    <location>
        <begin position="31"/>
        <end position="42"/>
    </location>
</feature>
<reference evidence="16" key="1">
    <citation type="submission" date="2015-02" db="EMBL/GenBank/DDBJ databases">
        <title>Genome sequencing for Strongylocentrotus purpuratus.</title>
        <authorList>
            <person name="Murali S."/>
            <person name="Liu Y."/>
            <person name="Vee V."/>
            <person name="English A."/>
            <person name="Wang M."/>
            <person name="Skinner E."/>
            <person name="Han Y."/>
            <person name="Muzny D.M."/>
            <person name="Worley K.C."/>
            <person name="Gibbs R.A."/>
        </authorList>
    </citation>
    <scope>NUCLEOTIDE SEQUENCE</scope>
</reference>
<dbReference type="GO" id="GO:0000981">
    <property type="term" value="F:DNA-binding transcription factor activity, RNA polymerase II-specific"/>
    <property type="evidence" value="ECO:0000318"/>
    <property type="project" value="GO_Central"/>
</dbReference>
<dbReference type="InterPro" id="IPR001766">
    <property type="entry name" value="Fork_head_dom"/>
</dbReference>
<feature type="region of interest" description="Disordered" evidence="13">
    <location>
        <begin position="269"/>
        <end position="295"/>
    </location>
</feature>
<dbReference type="InParanoid" id="A0A7M7PE31"/>
<dbReference type="EnsemblMetazoa" id="XM_030994593">
    <property type="protein sequence ID" value="XP_030850453"/>
    <property type="gene ID" value="LOC585334"/>
</dbReference>
<dbReference type="PROSITE" id="PS50039">
    <property type="entry name" value="FORK_HEAD_3"/>
    <property type="match status" value="1"/>
</dbReference>
<evidence type="ECO:0000256" key="6">
    <source>
        <dbReference type="ARBA" id="ARBA00022604"/>
    </source>
</evidence>